<comment type="caution">
    <text evidence="10">The sequence shown here is derived from an EMBL/GenBank/DDBJ whole genome shotgun (WGS) entry which is preliminary data.</text>
</comment>
<dbReference type="InterPro" id="IPR009290">
    <property type="entry name" value="Radial_spoke_3"/>
</dbReference>
<evidence type="ECO:0008006" key="12">
    <source>
        <dbReference type="Google" id="ProtNLM"/>
    </source>
</evidence>
<keyword evidence="3" id="KW-0963">Cytoplasm</keyword>
<evidence type="ECO:0000256" key="7">
    <source>
        <dbReference type="ARBA" id="ARBA00023212"/>
    </source>
</evidence>
<gene>
    <name evidence="10" type="ORF">CRM22_000359</name>
</gene>
<dbReference type="STRING" id="147828.A0A4S2MFD7"/>
<evidence type="ECO:0000256" key="6">
    <source>
        <dbReference type="ARBA" id="ARBA00023069"/>
    </source>
</evidence>
<protein>
    <recommendedName>
        <fullName evidence="12">Radial spoke head protein 3 homolog</fullName>
    </recommendedName>
</protein>
<keyword evidence="6" id="KW-0969">Cilium</keyword>
<dbReference type="GO" id="GO:0005929">
    <property type="term" value="C:cilium"/>
    <property type="evidence" value="ECO:0007669"/>
    <property type="project" value="TreeGrafter"/>
</dbReference>
<evidence type="ECO:0000256" key="9">
    <source>
        <dbReference type="SAM" id="MobiDB-lite"/>
    </source>
</evidence>
<feature type="compositionally biased region" description="Polar residues" evidence="9">
    <location>
        <begin position="69"/>
        <end position="79"/>
    </location>
</feature>
<keyword evidence="4" id="KW-0597">Phosphoprotein</keyword>
<evidence type="ECO:0000313" key="11">
    <source>
        <dbReference type="Proteomes" id="UP000308267"/>
    </source>
</evidence>
<dbReference type="EMBL" id="SJOL01000678">
    <property type="protein sequence ID" value="TGZ75471.1"/>
    <property type="molecule type" value="Genomic_DNA"/>
</dbReference>
<feature type="compositionally biased region" description="Acidic residues" evidence="9">
    <location>
        <begin position="382"/>
        <end position="403"/>
    </location>
</feature>
<evidence type="ECO:0000256" key="2">
    <source>
        <dbReference type="ARBA" id="ARBA00006737"/>
    </source>
</evidence>
<comment type="similarity">
    <text evidence="2">Belongs to the flagellar radial spoke RSP3 family.</text>
</comment>
<evidence type="ECO:0000256" key="4">
    <source>
        <dbReference type="ARBA" id="ARBA00022553"/>
    </source>
</evidence>
<evidence type="ECO:0000256" key="5">
    <source>
        <dbReference type="ARBA" id="ARBA00022846"/>
    </source>
</evidence>
<dbReference type="Proteomes" id="UP000308267">
    <property type="component" value="Unassembled WGS sequence"/>
</dbReference>
<accession>A0A4S2MFD7</accession>
<proteinExistence type="inferred from homology"/>
<dbReference type="PANTHER" id="PTHR21648:SF0">
    <property type="entry name" value="RADIAL SPOKE HEAD PROTEIN 3 HOMOLOG"/>
    <property type="match status" value="1"/>
</dbReference>
<dbReference type="EMBL" id="SJOL01000678">
    <property type="protein sequence ID" value="TGZ75470.1"/>
    <property type="molecule type" value="Genomic_DNA"/>
</dbReference>
<feature type="region of interest" description="Disordered" evidence="9">
    <location>
        <begin position="69"/>
        <end position="94"/>
    </location>
</feature>
<dbReference type="AlphaFoldDB" id="A0A4S2MFD7"/>
<feature type="region of interest" description="Disordered" evidence="9">
    <location>
        <begin position="343"/>
        <end position="403"/>
    </location>
</feature>
<evidence type="ECO:0000313" key="10">
    <source>
        <dbReference type="EMBL" id="TGZ75471.1"/>
    </source>
</evidence>
<reference evidence="10 11" key="1">
    <citation type="journal article" date="2019" name="BMC Genomics">
        <title>New insights from Opisthorchis felineus genome: update on genomics of the epidemiologically important liver flukes.</title>
        <authorList>
            <person name="Ershov N.I."/>
            <person name="Mordvinov V.A."/>
            <person name="Prokhortchouk E.B."/>
            <person name="Pakharukova M.Y."/>
            <person name="Gunbin K.V."/>
            <person name="Ustyantsev K."/>
            <person name="Genaev M.A."/>
            <person name="Blinov A.G."/>
            <person name="Mazur A."/>
            <person name="Boulygina E."/>
            <person name="Tsygankova S."/>
            <person name="Khrameeva E."/>
            <person name="Chekanov N."/>
            <person name="Fan G."/>
            <person name="Xiao A."/>
            <person name="Zhang H."/>
            <person name="Xu X."/>
            <person name="Yang H."/>
            <person name="Solovyev V."/>
            <person name="Lee S.M."/>
            <person name="Liu X."/>
            <person name="Afonnikov D.A."/>
            <person name="Skryabin K.G."/>
        </authorList>
    </citation>
    <scope>NUCLEOTIDE SEQUENCE [LARGE SCALE GENOMIC DNA]</scope>
    <source>
        <strain evidence="10">AK-0245</strain>
        <tissue evidence="10">Whole organism</tissue>
    </source>
</reference>
<keyword evidence="8" id="KW-0966">Cell projection</keyword>
<evidence type="ECO:0000256" key="3">
    <source>
        <dbReference type="ARBA" id="ARBA00022490"/>
    </source>
</evidence>
<evidence type="ECO:0000256" key="8">
    <source>
        <dbReference type="ARBA" id="ARBA00023273"/>
    </source>
</evidence>
<name>A0A4S2MFD7_OPIFE</name>
<sequence length="403" mass="46658">MTALVQRNTEGTYSFASQPKAVAGRSKYRDGELNFPDAERERYGNLMYDKRVIRGNTYALRVASTHWGSSTNFRSTASSRKPHKPRRSQEDYKLPPAQLSGRLHVPVQTEQYLEALTDIIDEADVECQTDAFLDLPPTPQFVPAKTGADVETQIYEGDLFDFDLEVREVLEVLLGKTLEQALLEVAEEEELADLRAQQSAFEEIRNSEISEVQRLMEQDKRIRTEKEQRKQQYMTAVAQQKELAAKVAARAFAKAYLSDLQPRVFDRLKEQGYFYDPVEHDIENGFIPWLMEEVEEELELDNRARALLDLMIREVVTERYNEYHQLDLLDEQRAKDLLIKSQEADQQKPEEPQDSSSVVQSDVQQPKVEETEEQPIEREMTSLDEVEEVEEKEEPTEDTEELE</sequence>
<evidence type="ECO:0000256" key="1">
    <source>
        <dbReference type="ARBA" id="ARBA00004611"/>
    </source>
</evidence>
<comment type="subcellular location">
    <subcellularLocation>
        <location evidence="1">Cytoplasm</location>
        <location evidence="1">Cytoskeleton</location>
        <location evidence="1">Flagellum axoneme</location>
    </subcellularLocation>
</comment>
<dbReference type="OrthoDB" id="313308at2759"/>
<dbReference type="Pfam" id="PF06098">
    <property type="entry name" value="Radial_spoke_3"/>
    <property type="match status" value="1"/>
</dbReference>
<organism evidence="10 11">
    <name type="scientific">Opisthorchis felineus</name>
    <dbReference type="NCBI Taxonomy" id="147828"/>
    <lineage>
        <taxon>Eukaryota</taxon>
        <taxon>Metazoa</taxon>
        <taxon>Spiralia</taxon>
        <taxon>Lophotrochozoa</taxon>
        <taxon>Platyhelminthes</taxon>
        <taxon>Trematoda</taxon>
        <taxon>Digenea</taxon>
        <taxon>Opisthorchiida</taxon>
        <taxon>Opisthorchiata</taxon>
        <taxon>Opisthorchiidae</taxon>
        <taxon>Opisthorchis</taxon>
    </lineage>
</organism>
<feature type="compositionally biased region" description="Low complexity" evidence="9">
    <location>
        <begin position="354"/>
        <end position="365"/>
    </location>
</feature>
<keyword evidence="7" id="KW-0206">Cytoskeleton</keyword>
<keyword evidence="11" id="KW-1185">Reference proteome</keyword>
<dbReference type="PANTHER" id="PTHR21648">
    <property type="entry name" value="FLAGELLAR RADIAL SPOKE PROTEIN 3"/>
    <property type="match status" value="1"/>
</dbReference>
<keyword evidence="5" id="KW-0282">Flagellum</keyword>